<keyword evidence="2" id="KW-1185">Reference proteome</keyword>
<dbReference type="Proteomes" id="UP000075884">
    <property type="component" value="Unassembled WGS sequence"/>
</dbReference>
<dbReference type="VEuPathDB" id="VectorBase:ADIR014355"/>
<reference evidence="2" key="1">
    <citation type="submission" date="2013-03" db="EMBL/GenBank/DDBJ databases">
        <title>The Genome Sequence of Anopheles dirus WRAIR2.</title>
        <authorList>
            <consortium name="The Broad Institute Genomics Platform"/>
            <person name="Neafsey D.E."/>
            <person name="Walton C."/>
            <person name="Walker B."/>
            <person name="Young S.K."/>
            <person name="Zeng Q."/>
            <person name="Gargeya S."/>
            <person name="Fitzgerald M."/>
            <person name="Haas B."/>
            <person name="Abouelleil A."/>
            <person name="Allen A.W."/>
            <person name="Alvarado L."/>
            <person name="Arachchi H.M."/>
            <person name="Berlin A.M."/>
            <person name="Chapman S.B."/>
            <person name="Gainer-Dewar J."/>
            <person name="Goldberg J."/>
            <person name="Griggs A."/>
            <person name="Gujja S."/>
            <person name="Hansen M."/>
            <person name="Howarth C."/>
            <person name="Imamovic A."/>
            <person name="Ireland A."/>
            <person name="Larimer J."/>
            <person name="McCowan C."/>
            <person name="Murphy C."/>
            <person name="Pearson M."/>
            <person name="Poon T.W."/>
            <person name="Priest M."/>
            <person name="Roberts A."/>
            <person name="Saif S."/>
            <person name="Shea T."/>
            <person name="Sisk P."/>
            <person name="Sykes S."/>
            <person name="Wortman J."/>
            <person name="Nusbaum C."/>
            <person name="Birren B."/>
        </authorList>
    </citation>
    <scope>NUCLEOTIDE SEQUENCE [LARGE SCALE GENOMIC DNA]</scope>
    <source>
        <strain evidence="2">WRAIR2</strain>
    </source>
</reference>
<protein>
    <submittedName>
        <fullName evidence="1">Uncharacterized protein</fullName>
    </submittedName>
</protein>
<organism evidence="1 2">
    <name type="scientific">Anopheles dirus</name>
    <dbReference type="NCBI Taxonomy" id="7168"/>
    <lineage>
        <taxon>Eukaryota</taxon>
        <taxon>Metazoa</taxon>
        <taxon>Ecdysozoa</taxon>
        <taxon>Arthropoda</taxon>
        <taxon>Hexapoda</taxon>
        <taxon>Insecta</taxon>
        <taxon>Pterygota</taxon>
        <taxon>Neoptera</taxon>
        <taxon>Endopterygota</taxon>
        <taxon>Diptera</taxon>
        <taxon>Nematocera</taxon>
        <taxon>Culicoidea</taxon>
        <taxon>Culicidae</taxon>
        <taxon>Anophelinae</taxon>
        <taxon>Anopheles</taxon>
    </lineage>
</organism>
<name>A0A182NWU5_9DIPT</name>
<dbReference type="EnsemblMetazoa" id="ADIR014355-RA">
    <property type="protein sequence ID" value="ADIR014355-PA"/>
    <property type="gene ID" value="ADIR014355"/>
</dbReference>
<proteinExistence type="predicted"/>
<sequence>MSCVSVCVQNTFDC</sequence>
<accession>A0A182NWU5</accession>
<evidence type="ECO:0000313" key="2">
    <source>
        <dbReference type="Proteomes" id="UP000075884"/>
    </source>
</evidence>
<reference evidence="1" key="2">
    <citation type="submission" date="2020-05" db="UniProtKB">
        <authorList>
            <consortium name="EnsemblMetazoa"/>
        </authorList>
    </citation>
    <scope>IDENTIFICATION</scope>
    <source>
        <strain evidence="1">WRAIR2</strain>
    </source>
</reference>
<evidence type="ECO:0000313" key="1">
    <source>
        <dbReference type="EnsemblMetazoa" id="ADIR014355-PA"/>
    </source>
</evidence>